<dbReference type="PROSITE" id="PS00211">
    <property type="entry name" value="ABC_TRANSPORTER_1"/>
    <property type="match status" value="1"/>
</dbReference>
<dbReference type="PROSITE" id="PS50893">
    <property type="entry name" value="ABC_TRANSPORTER_2"/>
    <property type="match status" value="1"/>
</dbReference>
<feature type="domain" description="ABC transporter" evidence="4">
    <location>
        <begin position="5"/>
        <end position="237"/>
    </location>
</feature>
<evidence type="ECO:0000313" key="5">
    <source>
        <dbReference type="EMBL" id="SER85199.1"/>
    </source>
</evidence>
<protein>
    <submittedName>
        <fullName evidence="5">Tungstate transport system ATP-binding protein</fullName>
    </submittedName>
</protein>
<dbReference type="InterPro" id="IPR003439">
    <property type="entry name" value="ABC_transporter-like_ATP-bd"/>
</dbReference>
<keyword evidence="2" id="KW-0547">Nucleotide-binding</keyword>
<dbReference type="PANTHER" id="PTHR42781">
    <property type="entry name" value="SPERMIDINE/PUTRESCINE IMPORT ATP-BINDING PROTEIN POTA"/>
    <property type="match status" value="1"/>
</dbReference>
<sequence length="258" mass="28917">MSEELRYDHLVCVKNKETIVSLDHLSVHKGDIYGIMGANGAGKSTLLQAMALLDPPADGSVVFQGNSLPIEKPPLAVRRRWACVFQQAHRFVGSVYDNAALGLKLRKIPKNVVRERVMHWLETFRIGHLAGQNAASLSGGEAQRMNLARAFALEPDVLFLDEPFSALDFPTKIALLRDLQTILNETKQTTFLVSHDLTDVEMLASHFMFIQNGTVHEAGRLHDVFHAPSNELKDFLQPWRTARSAELHTLEESTQKDR</sequence>
<dbReference type="InterPro" id="IPR003593">
    <property type="entry name" value="AAA+_ATPase"/>
</dbReference>
<evidence type="ECO:0000259" key="4">
    <source>
        <dbReference type="PROSITE" id="PS50893"/>
    </source>
</evidence>
<dbReference type="InterPro" id="IPR050093">
    <property type="entry name" value="ABC_SmlMolc_Importer"/>
</dbReference>
<evidence type="ECO:0000256" key="1">
    <source>
        <dbReference type="ARBA" id="ARBA00022448"/>
    </source>
</evidence>
<dbReference type="PANTHER" id="PTHR42781:SF4">
    <property type="entry name" value="SPERMIDINE_PUTRESCINE IMPORT ATP-BINDING PROTEIN POTA"/>
    <property type="match status" value="1"/>
</dbReference>
<name>A0A1H9SLN4_9BACI</name>
<dbReference type="SUPFAM" id="SSF52540">
    <property type="entry name" value="P-loop containing nucleoside triphosphate hydrolases"/>
    <property type="match status" value="1"/>
</dbReference>
<dbReference type="OrthoDB" id="9780431at2"/>
<keyword evidence="3 5" id="KW-0067">ATP-binding</keyword>
<proteinExistence type="predicted"/>
<evidence type="ECO:0000256" key="2">
    <source>
        <dbReference type="ARBA" id="ARBA00022741"/>
    </source>
</evidence>
<dbReference type="STRING" id="1464123.SAMN05444126_10735"/>
<comment type="caution">
    <text evidence="5">The sequence shown here is derived from an EMBL/GenBank/DDBJ whole genome shotgun (WGS) entry which is preliminary data.</text>
</comment>
<dbReference type="GO" id="GO:0016887">
    <property type="term" value="F:ATP hydrolysis activity"/>
    <property type="evidence" value="ECO:0007669"/>
    <property type="project" value="InterPro"/>
</dbReference>
<dbReference type="Pfam" id="PF00005">
    <property type="entry name" value="ABC_tran"/>
    <property type="match status" value="1"/>
</dbReference>
<dbReference type="EMBL" id="FOGV01000007">
    <property type="protein sequence ID" value="SER85199.1"/>
    <property type="molecule type" value="Genomic_DNA"/>
</dbReference>
<dbReference type="Gene3D" id="3.40.50.300">
    <property type="entry name" value="P-loop containing nucleotide triphosphate hydrolases"/>
    <property type="match status" value="1"/>
</dbReference>
<reference evidence="6" key="1">
    <citation type="submission" date="2016-10" db="EMBL/GenBank/DDBJ databases">
        <authorList>
            <person name="de Groot N.N."/>
        </authorList>
    </citation>
    <scope>NUCLEOTIDE SEQUENCE [LARGE SCALE GENOMIC DNA]</scope>
    <source>
        <strain evidence="6">10nlg</strain>
    </source>
</reference>
<keyword evidence="1" id="KW-0813">Transport</keyword>
<dbReference type="RefSeq" id="WP_093072462.1">
    <property type="nucleotide sequence ID" value="NZ_FOGV01000007.1"/>
</dbReference>
<gene>
    <name evidence="5" type="ORF">SAMN05444126_10735</name>
</gene>
<keyword evidence="6" id="KW-1185">Reference proteome</keyword>
<dbReference type="SMART" id="SM00382">
    <property type="entry name" value="AAA"/>
    <property type="match status" value="1"/>
</dbReference>
<dbReference type="GO" id="GO:0005524">
    <property type="term" value="F:ATP binding"/>
    <property type="evidence" value="ECO:0007669"/>
    <property type="project" value="UniProtKB-KW"/>
</dbReference>
<evidence type="ECO:0000256" key="3">
    <source>
        <dbReference type="ARBA" id="ARBA00022840"/>
    </source>
</evidence>
<organism evidence="5 6">
    <name type="scientific">Salisediminibacterium halotolerans</name>
    <dbReference type="NCBI Taxonomy" id="517425"/>
    <lineage>
        <taxon>Bacteria</taxon>
        <taxon>Bacillati</taxon>
        <taxon>Bacillota</taxon>
        <taxon>Bacilli</taxon>
        <taxon>Bacillales</taxon>
        <taxon>Bacillaceae</taxon>
        <taxon>Salisediminibacterium</taxon>
    </lineage>
</organism>
<dbReference type="Proteomes" id="UP000199318">
    <property type="component" value="Unassembled WGS sequence"/>
</dbReference>
<accession>A0A1H9SLN4</accession>
<dbReference type="AlphaFoldDB" id="A0A1H9SLN4"/>
<dbReference type="InterPro" id="IPR017871">
    <property type="entry name" value="ABC_transporter-like_CS"/>
</dbReference>
<dbReference type="InterPro" id="IPR027417">
    <property type="entry name" value="P-loop_NTPase"/>
</dbReference>
<evidence type="ECO:0000313" key="6">
    <source>
        <dbReference type="Proteomes" id="UP000199318"/>
    </source>
</evidence>